<sequence>MNLSLAQQVPRRNIVLPSSPKQLAFRVRKRGLRTHTGGVSRLLIVNRFGVWSVVHHRYIRRTRYNCFCALAIQAKEVRTLMAEADEMGMRQWPEYDEVRPLHCRVAGIFWALKPAWTKGKAIVQRYRRMQARRRADAAELLRRKRLVKRALILALPAMETAVLGLALLRDMLVSDSYSAWACLAYAAWSM</sequence>
<gene>
    <name evidence="2" type="ORF">E2562_001584</name>
</gene>
<organism evidence="2 3">
    <name type="scientific">Oryza meyeriana var. granulata</name>
    <dbReference type="NCBI Taxonomy" id="110450"/>
    <lineage>
        <taxon>Eukaryota</taxon>
        <taxon>Viridiplantae</taxon>
        <taxon>Streptophyta</taxon>
        <taxon>Embryophyta</taxon>
        <taxon>Tracheophyta</taxon>
        <taxon>Spermatophyta</taxon>
        <taxon>Magnoliopsida</taxon>
        <taxon>Liliopsida</taxon>
        <taxon>Poales</taxon>
        <taxon>Poaceae</taxon>
        <taxon>BOP clade</taxon>
        <taxon>Oryzoideae</taxon>
        <taxon>Oryzeae</taxon>
        <taxon>Oryzinae</taxon>
        <taxon>Oryza</taxon>
        <taxon>Oryza meyeriana</taxon>
    </lineage>
</organism>
<keyword evidence="1" id="KW-0472">Membrane</keyword>
<evidence type="ECO:0000256" key="1">
    <source>
        <dbReference type="SAM" id="Phobius"/>
    </source>
</evidence>
<reference evidence="2 3" key="1">
    <citation type="submission" date="2019-11" db="EMBL/GenBank/DDBJ databases">
        <title>Whole genome sequence of Oryza granulata.</title>
        <authorList>
            <person name="Li W."/>
        </authorList>
    </citation>
    <scope>NUCLEOTIDE SEQUENCE [LARGE SCALE GENOMIC DNA]</scope>
    <source>
        <strain evidence="3">cv. Menghai</strain>
        <tissue evidence="2">Leaf</tissue>
    </source>
</reference>
<feature type="transmembrane region" description="Helical" evidence="1">
    <location>
        <begin position="150"/>
        <end position="168"/>
    </location>
</feature>
<keyword evidence="1" id="KW-0812">Transmembrane</keyword>
<evidence type="ECO:0000313" key="3">
    <source>
        <dbReference type="Proteomes" id="UP000479710"/>
    </source>
</evidence>
<protein>
    <submittedName>
        <fullName evidence="2">Uncharacterized protein</fullName>
    </submittedName>
</protein>
<keyword evidence="3" id="KW-1185">Reference proteome</keyword>
<accession>A0A6G1CBK1</accession>
<evidence type="ECO:0000313" key="2">
    <source>
        <dbReference type="EMBL" id="KAF0897858.1"/>
    </source>
</evidence>
<keyword evidence="1" id="KW-1133">Transmembrane helix</keyword>
<dbReference type="Proteomes" id="UP000479710">
    <property type="component" value="Unassembled WGS sequence"/>
</dbReference>
<name>A0A6G1CBK1_9ORYZ</name>
<dbReference type="EMBL" id="SPHZ02000009">
    <property type="protein sequence ID" value="KAF0897858.1"/>
    <property type="molecule type" value="Genomic_DNA"/>
</dbReference>
<dbReference type="AlphaFoldDB" id="A0A6G1CBK1"/>
<dbReference type="OrthoDB" id="10607648at2759"/>
<comment type="caution">
    <text evidence="2">The sequence shown here is derived from an EMBL/GenBank/DDBJ whole genome shotgun (WGS) entry which is preliminary data.</text>
</comment>
<proteinExistence type="predicted"/>